<dbReference type="Proteomes" id="UP000095286">
    <property type="component" value="Unplaced"/>
</dbReference>
<reference evidence="2" key="1">
    <citation type="submission" date="2016-11" db="UniProtKB">
        <authorList>
            <consortium name="WormBaseParasite"/>
        </authorList>
    </citation>
    <scope>IDENTIFICATION</scope>
    <source>
        <strain evidence="2">KR3021</strain>
    </source>
</reference>
<evidence type="ECO:0000313" key="1">
    <source>
        <dbReference type="Proteomes" id="UP000095286"/>
    </source>
</evidence>
<protein>
    <submittedName>
        <fullName evidence="2">ShKT domain-containing protein</fullName>
    </submittedName>
</protein>
<dbReference type="WBParaSite" id="RSKR_0000711766.1">
    <property type="protein sequence ID" value="RSKR_0000711766.1"/>
    <property type="gene ID" value="RSKR_0000711766"/>
</dbReference>
<name>A0AC35U3S1_9BILA</name>
<proteinExistence type="predicted"/>
<sequence>MQFSTLLTVSIVIISCFLFETEGCADLIGGTTPNSCYGMRTYCTKKEYLTLMKEKCQKTCGYCGTTTTTVASTTCIDMAASLRTLNCLNTSLCGNATYKVAMKNECKRSCFLAGFAGFC</sequence>
<accession>A0AC35U3S1</accession>
<organism evidence="1 2">
    <name type="scientific">Rhabditophanes sp. KR3021</name>
    <dbReference type="NCBI Taxonomy" id="114890"/>
    <lineage>
        <taxon>Eukaryota</taxon>
        <taxon>Metazoa</taxon>
        <taxon>Ecdysozoa</taxon>
        <taxon>Nematoda</taxon>
        <taxon>Chromadorea</taxon>
        <taxon>Rhabditida</taxon>
        <taxon>Tylenchina</taxon>
        <taxon>Panagrolaimomorpha</taxon>
        <taxon>Strongyloidoidea</taxon>
        <taxon>Alloionematidae</taxon>
        <taxon>Rhabditophanes</taxon>
    </lineage>
</organism>
<evidence type="ECO:0000313" key="2">
    <source>
        <dbReference type="WBParaSite" id="RSKR_0000711766.1"/>
    </source>
</evidence>